<evidence type="ECO:0000256" key="3">
    <source>
        <dbReference type="ARBA" id="ARBA00023125"/>
    </source>
</evidence>
<evidence type="ECO:0000256" key="2">
    <source>
        <dbReference type="ARBA" id="ARBA00023015"/>
    </source>
</evidence>
<dbReference type="OrthoDB" id="906910at2759"/>
<dbReference type="Gene3D" id="4.10.280.10">
    <property type="entry name" value="Helix-loop-helix DNA-binding domain"/>
    <property type="match status" value="1"/>
</dbReference>
<sequence length="372" mass="41248">MDGLGWSNQQHELEESFIVSNSNCKGKMEIMSTETSDPIQRQAREIDFFPGVFSQWNARSEGTSACSLFNGLILDSGTTCGQGNYQHMVRAGTTDLDSFNSVEYQTGTASVEDDGISMIFSGCKKLWDFTEGTVKSVPLIMSVSKAVDMEGNSPTSGKQAIIDSGSDDYEPHATKRRRAESQKMQIKPQNLDFLHSNDSATAEGSRFKKPRLDKGTITSSNINFEQTCSLASSADEPGHGAVSQMKELIYRAAVFRPVNFVTEIMEKPKRKNVKFSNDPQTVAARRRRERISERIRVLQRLVPGGTKMDTASMLDEAANYLKFLKSQTKALESLEQKTNGTVNDFLPNANLVLSPFINNYILTLNPPHLSKS</sequence>
<dbReference type="GO" id="GO:0003700">
    <property type="term" value="F:DNA-binding transcription factor activity"/>
    <property type="evidence" value="ECO:0007669"/>
    <property type="project" value="InterPro"/>
</dbReference>
<evidence type="ECO:0000259" key="7">
    <source>
        <dbReference type="PROSITE" id="PS50888"/>
    </source>
</evidence>
<dbReference type="GO" id="GO:0003677">
    <property type="term" value="F:DNA binding"/>
    <property type="evidence" value="ECO:0007669"/>
    <property type="project" value="UniProtKB-KW"/>
</dbReference>
<keyword evidence="4" id="KW-0804">Transcription</keyword>
<reference evidence="8" key="1">
    <citation type="submission" date="2024-10" db="UniProtKB">
        <authorList>
            <consortium name="RefSeq"/>
        </authorList>
    </citation>
    <scope>NUCLEOTIDE SEQUENCE [LARGE SCALE GENOMIC DNA]</scope>
    <source>
        <strain evidence="8">cv. Zhongzhi No. 13</strain>
    </source>
</reference>
<keyword evidence="5" id="KW-0539">Nucleus</keyword>
<keyword evidence="8" id="KW-1185">Reference proteome</keyword>
<dbReference type="KEGG" id="sind:105164623"/>
<feature type="region of interest" description="Disordered" evidence="6">
    <location>
        <begin position="149"/>
        <end position="171"/>
    </location>
</feature>
<organism evidence="8 9">
    <name type="scientific">Sesamum indicum</name>
    <name type="common">Oriental sesame</name>
    <name type="synonym">Sesamum orientale</name>
    <dbReference type="NCBI Taxonomy" id="4182"/>
    <lineage>
        <taxon>Eukaryota</taxon>
        <taxon>Viridiplantae</taxon>
        <taxon>Streptophyta</taxon>
        <taxon>Embryophyta</taxon>
        <taxon>Tracheophyta</taxon>
        <taxon>Spermatophyta</taxon>
        <taxon>Magnoliopsida</taxon>
        <taxon>eudicotyledons</taxon>
        <taxon>Gunneridae</taxon>
        <taxon>Pentapetalae</taxon>
        <taxon>asterids</taxon>
        <taxon>lamiids</taxon>
        <taxon>Lamiales</taxon>
        <taxon>Pedaliaceae</taxon>
        <taxon>Sesamum</taxon>
    </lineage>
</organism>
<dbReference type="PROSITE" id="PS50888">
    <property type="entry name" value="BHLH"/>
    <property type="match status" value="1"/>
</dbReference>
<protein>
    <submittedName>
        <fullName evidence="9">Transcription factor bHLH87-like</fullName>
    </submittedName>
</protein>
<dbReference type="PANTHER" id="PTHR45914">
    <property type="entry name" value="TRANSCRIPTION FACTOR HEC3-RELATED"/>
    <property type="match status" value="1"/>
</dbReference>
<reference evidence="9" key="2">
    <citation type="submission" date="2025-08" db="UniProtKB">
        <authorList>
            <consortium name="RefSeq"/>
        </authorList>
    </citation>
    <scope>IDENTIFICATION</scope>
</reference>
<dbReference type="Gramene" id="SIN_1009537.t">
    <property type="protein sequence ID" value="SIN_1009537.t.cds1"/>
    <property type="gene ID" value="SIN_1009537"/>
</dbReference>
<feature type="region of interest" description="Disordered" evidence="6">
    <location>
        <begin position="195"/>
        <end position="214"/>
    </location>
</feature>
<dbReference type="SUPFAM" id="SSF47459">
    <property type="entry name" value="HLH, helix-loop-helix DNA-binding domain"/>
    <property type="match status" value="1"/>
</dbReference>
<dbReference type="PANTHER" id="PTHR45914:SF12">
    <property type="entry name" value="TRANSCRIPTION FACTOR BHLH87"/>
    <property type="match status" value="1"/>
</dbReference>
<evidence type="ECO:0000256" key="5">
    <source>
        <dbReference type="ARBA" id="ARBA00023242"/>
    </source>
</evidence>
<dbReference type="GO" id="GO:0005634">
    <property type="term" value="C:nucleus"/>
    <property type="evidence" value="ECO:0007669"/>
    <property type="project" value="UniProtKB-SubCell"/>
</dbReference>
<dbReference type="RefSeq" id="XP_011081622.1">
    <property type="nucleotide sequence ID" value="XM_011083320.2"/>
</dbReference>
<evidence type="ECO:0000313" key="9">
    <source>
        <dbReference type="RefSeq" id="XP_011081622.1"/>
    </source>
</evidence>
<name>A0A6I9TB42_SESIN</name>
<gene>
    <name evidence="9" type="primary">LOC105164623</name>
</gene>
<keyword evidence="3" id="KW-0238">DNA-binding</keyword>
<evidence type="ECO:0000256" key="6">
    <source>
        <dbReference type="SAM" id="MobiDB-lite"/>
    </source>
</evidence>
<evidence type="ECO:0000256" key="4">
    <source>
        <dbReference type="ARBA" id="ARBA00023163"/>
    </source>
</evidence>
<dbReference type="AlphaFoldDB" id="A0A6I9TB42"/>
<evidence type="ECO:0000256" key="1">
    <source>
        <dbReference type="ARBA" id="ARBA00004123"/>
    </source>
</evidence>
<dbReference type="InterPro" id="IPR036638">
    <property type="entry name" value="HLH_DNA-bd_sf"/>
</dbReference>
<dbReference type="GeneID" id="105164623"/>
<keyword evidence="2" id="KW-0805">Transcription regulation</keyword>
<dbReference type="Proteomes" id="UP000504604">
    <property type="component" value="Linkage group LG1"/>
</dbReference>
<dbReference type="Pfam" id="PF00010">
    <property type="entry name" value="HLH"/>
    <property type="match status" value="1"/>
</dbReference>
<comment type="subcellular location">
    <subcellularLocation>
        <location evidence="1">Nucleus</location>
    </subcellularLocation>
</comment>
<dbReference type="InterPro" id="IPR011598">
    <property type="entry name" value="bHLH_dom"/>
</dbReference>
<feature type="domain" description="BHLH" evidence="7">
    <location>
        <begin position="275"/>
        <end position="324"/>
    </location>
</feature>
<dbReference type="InParanoid" id="A0A6I9TB42"/>
<dbReference type="InterPro" id="IPR045843">
    <property type="entry name" value="IND-like"/>
</dbReference>
<dbReference type="GO" id="GO:0046983">
    <property type="term" value="F:protein dimerization activity"/>
    <property type="evidence" value="ECO:0007669"/>
    <property type="project" value="InterPro"/>
</dbReference>
<proteinExistence type="predicted"/>
<accession>A0A6I9TB42</accession>
<evidence type="ECO:0000313" key="8">
    <source>
        <dbReference type="Proteomes" id="UP000504604"/>
    </source>
</evidence>
<dbReference type="SMART" id="SM00353">
    <property type="entry name" value="HLH"/>
    <property type="match status" value="1"/>
</dbReference>
<dbReference type="FunFam" id="4.10.280.10:FF:000053">
    <property type="entry name" value="BHLH transcription factor"/>
    <property type="match status" value="1"/>
</dbReference>